<name>A0A0A9GQR5_ARUDO</name>
<sequence>MLTIKSSVSTIKSFIVFPYSFPLSVYPLLLLGFVLIMFVA</sequence>
<reference evidence="2" key="2">
    <citation type="journal article" date="2015" name="Data Brief">
        <title>Shoot transcriptome of the giant reed, Arundo donax.</title>
        <authorList>
            <person name="Barrero R.A."/>
            <person name="Guerrero F.D."/>
            <person name="Moolhuijzen P."/>
            <person name="Goolsby J.A."/>
            <person name="Tidwell J."/>
            <person name="Bellgard S.E."/>
            <person name="Bellgard M.I."/>
        </authorList>
    </citation>
    <scope>NUCLEOTIDE SEQUENCE</scope>
    <source>
        <tissue evidence="2">Shoot tissue taken approximately 20 cm above the soil surface</tissue>
    </source>
</reference>
<keyword evidence="1" id="KW-0472">Membrane</keyword>
<keyword evidence="1" id="KW-1133">Transmembrane helix</keyword>
<dbReference type="EMBL" id="GBRH01171099">
    <property type="protein sequence ID" value="JAE26797.1"/>
    <property type="molecule type" value="Transcribed_RNA"/>
</dbReference>
<proteinExistence type="predicted"/>
<accession>A0A0A9GQR5</accession>
<evidence type="ECO:0000256" key="1">
    <source>
        <dbReference type="SAM" id="Phobius"/>
    </source>
</evidence>
<reference evidence="2" key="1">
    <citation type="submission" date="2014-09" db="EMBL/GenBank/DDBJ databases">
        <authorList>
            <person name="Magalhaes I.L.F."/>
            <person name="Oliveira U."/>
            <person name="Santos F.R."/>
            <person name="Vidigal T.H.D.A."/>
            <person name="Brescovit A.D."/>
            <person name="Santos A.J."/>
        </authorList>
    </citation>
    <scope>NUCLEOTIDE SEQUENCE</scope>
    <source>
        <tissue evidence="2">Shoot tissue taken approximately 20 cm above the soil surface</tissue>
    </source>
</reference>
<keyword evidence="1" id="KW-0812">Transmembrane</keyword>
<dbReference type="AlphaFoldDB" id="A0A0A9GQR5"/>
<evidence type="ECO:0000313" key="2">
    <source>
        <dbReference type="EMBL" id="JAE26797.1"/>
    </source>
</evidence>
<organism evidence="2">
    <name type="scientific">Arundo donax</name>
    <name type="common">Giant reed</name>
    <name type="synonym">Donax arundinaceus</name>
    <dbReference type="NCBI Taxonomy" id="35708"/>
    <lineage>
        <taxon>Eukaryota</taxon>
        <taxon>Viridiplantae</taxon>
        <taxon>Streptophyta</taxon>
        <taxon>Embryophyta</taxon>
        <taxon>Tracheophyta</taxon>
        <taxon>Spermatophyta</taxon>
        <taxon>Magnoliopsida</taxon>
        <taxon>Liliopsida</taxon>
        <taxon>Poales</taxon>
        <taxon>Poaceae</taxon>
        <taxon>PACMAD clade</taxon>
        <taxon>Arundinoideae</taxon>
        <taxon>Arundineae</taxon>
        <taxon>Arundo</taxon>
    </lineage>
</organism>
<protein>
    <submittedName>
        <fullName evidence="2">Uncharacterized protein</fullName>
    </submittedName>
</protein>
<feature type="transmembrane region" description="Helical" evidence="1">
    <location>
        <begin position="20"/>
        <end position="39"/>
    </location>
</feature>